<dbReference type="Gene3D" id="6.10.340.10">
    <property type="match status" value="1"/>
</dbReference>
<comment type="caution">
    <text evidence="14">The sequence shown here is derived from an EMBL/GenBank/DDBJ whole genome shotgun (WGS) entry which is preliminary data.</text>
</comment>
<evidence type="ECO:0000256" key="2">
    <source>
        <dbReference type="ARBA" id="ARBA00004370"/>
    </source>
</evidence>
<dbReference type="InterPro" id="IPR003594">
    <property type="entry name" value="HATPase_dom"/>
</dbReference>
<dbReference type="InterPro" id="IPR004358">
    <property type="entry name" value="Sig_transdc_His_kin-like_C"/>
</dbReference>
<keyword evidence="6" id="KW-0812">Transmembrane</keyword>
<dbReference type="PROSITE" id="PS50885">
    <property type="entry name" value="HAMP"/>
    <property type="match status" value="1"/>
</dbReference>
<evidence type="ECO:0000256" key="10">
    <source>
        <dbReference type="ARBA" id="ARBA00023136"/>
    </source>
</evidence>
<dbReference type="CDD" id="cd00082">
    <property type="entry name" value="HisKA"/>
    <property type="match status" value="1"/>
</dbReference>
<protein>
    <recommendedName>
        <fullName evidence="3">histidine kinase</fullName>
        <ecNumber evidence="3">2.7.13.3</ecNumber>
    </recommendedName>
</protein>
<evidence type="ECO:0000313" key="14">
    <source>
        <dbReference type="EMBL" id="GGX49228.1"/>
    </source>
</evidence>
<evidence type="ECO:0000256" key="11">
    <source>
        <dbReference type="SAM" id="MobiDB-lite"/>
    </source>
</evidence>
<dbReference type="CDD" id="cd06225">
    <property type="entry name" value="HAMP"/>
    <property type="match status" value="1"/>
</dbReference>
<feature type="compositionally biased region" description="Basic and acidic residues" evidence="11">
    <location>
        <begin position="88"/>
        <end position="101"/>
    </location>
</feature>
<dbReference type="Gene3D" id="3.30.565.10">
    <property type="entry name" value="Histidine kinase-like ATPase, C-terminal domain"/>
    <property type="match status" value="1"/>
</dbReference>
<reference evidence="14" key="1">
    <citation type="journal article" date="2014" name="Int. J. Syst. Evol. Microbiol.">
        <title>Complete genome sequence of Corynebacterium casei LMG S-19264T (=DSM 44701T), isolated from a smear-ripened cheese.</title>
        <authorList>
            <consortium name="US DOE Joint Genome Institute (JGI-PGF)"/>
            <person name="Walter F."/>
            <person name="Albersmeier A."/>
            <person name="Kalinowski J."/>
            <person name="Ruckert C."/>
        </authorList>
    </citation>
    <scope>NUCLEOTIDE SEQUENCE</scope>
    <source>
        <strain evidence="14">KCTC 22169</strain>
    </source>
</reference>
<dbReference type="Proteomes" id="UP000626148">
    <property type="component" value="Unassembled WGS sequence"/>
</dbReference>
<dbReference type="SMART" id="SM00388">
    <property type="entry name" value="HisKA"/>
    <property type="match status" value="1"/>
</dbReference>
<evidence type="ECO:0000256" key="4">
    <source>
        <dbReference type="ARBA" id="ARBA00022553"/>
    </source>
</evidence>
<dbReference type="PROSITE" id="PS50109">
    <property type="entry name" value="HIS_KIN"/>
    <property type="match status" value="1"/>
</dbReference>
<dbReference type="EC" id="2.7.13.3" evidence="3"/>
<feature type="region of interest" description="Disordered" evidence="11">
    <location>
        <begin position="88"/>
        <end position="113"/>
    </location>
</feature>
<dbReference type="Pfam" id="PF00512">
    <property type="entry name" value="HisKA"/>
    <property type="match status" value="1"/>
</dbReference>
<dbReference type="GO" id="GO:0005886">
    <property type="term" value="C:plasma membrane"/>
    <property type="evidence" value="ECO:0007669"/>
    <property type="project" value="TreeGrafter"/>
</dbReference>
<dbReference type="InterPro" id="IPR003661">
    <property type="entry name" value="HisK_dim/P_dom"/>
</dbReference>
<comment type="catalytic activity">
    <reaction evidence="1">
        <text>ATP + protein L-histidine = ADP + protein N-phospho-L-histidine.</text>
        <dbReference type="EC" id="2.7.13.3"/>
    </reaction>
</comment>
<dbReference type="InterPro" id="IPR005467">
    <property type="entry name" value="His_kinase_dom"/>
</dbReference>
<dbReference type="Pfam" id="PF00672">
    <property type="entry name" value="HAMP"/>
    <property type="match status" value="1"/>
</dbReference>
<evidence type="ECO:0000256" key="7">
    <source>
        <dbReference type="ARBA" id="ARBA00022777"/>
    </source>
</evidence>
<sequence length="467" mass="51886">MRIKLRYKLFLVILLANTLLTTAIVIANNRAFSTGFTAYLNEVQSRRLAPLLEGLAEAYADQDGWQWIGQQPERWRRIIDRNVYGDRLRGRPPEAERDRDPPSPPPIQLKDARGHYVLGDDRGNGPMIWLPIEWQGKVVGELGVPQSLRLTAQFDRLFADQQRRQLRWIALVSLALSAAVAIPFASRLVRPISRLKTATHRLTSGDYEVQLPTDGGDELADLARDFNTLSGTLAQNLSARQRWISDISHELRTPISVLRAELEALQDGIRQPDAETLQSLHQEIERLGGLVEDLYELSLSDAGALSYRKEAVDLNDIIAEVRGHFQSALEQGCFQVRIHAGDSPALIQGDRNRLIQLFTNLMQNSLSYTDSSAEAPGILDIDVTQDARSTRILWSDSAPGVPEAALPRLFERLYRVEGSRNRATGGSGLGLAIVHNVVDAHQGHIEAKPSSLGGLTLEIRFPSGRSA</sequence>
<dbReference type="Pfam" id="PF02518">
    <property type="entry name" value="HATPase_c"/>
    <property type="match status" value="1"/>
</dbReference>
<accession>A0A918K6D0</accession>
<dbReference type="InterPro" id="IPR003660">
    <property type="entry name" value="HAMP_dom"/>
</dbReference>
<keyword evidence="5" id="KW-0808">Transferase</keyword>
<evidence type="ECO:0000256" key="6">
    <source>
        <dbReference type="ARBA" id="ARBA00022692"/>
    </source>
</evidence>
<dbReference type="EMBL" id="BMXR01000003">
    <property type="protein sequence ID" value="GGX49228.1"/>
    <property type="molecule type" value="Genomic_DNA"/>
</dbReference>
<dbReference type="SUPFAM" id="SSF55874">
    <property type="entry name" value="ATPase domain of HSP90 chaperone/DNA topoisomerase II/histidine kinase"/>
    <property type="match status" value="1"/>
</dbReference>
<reference evidence="14" key="2">
    <citation type="submission" date="2020-09" db="EMBL/GenBank/DDBJ databases">
        <authorList>
            <person name="Sun Q."/>
            <person name="Kim S."/>
        </authorList>
    </citation>
    <scope>NUCLEOTIDE SEQUENCE</scope>
    <source>
        <strain evidence="14">KCTC 22169</strain>
    </source>
</reference>
<dbReference type="SMART" id="SM00304">
    <property type="entry name" value="HAMP"/>
    <property type="match status" value="1"/>
</dbReference>
<dbReference type="InterPro" id="IPR050428">
    <property type="entry name" value="TCS_sensor_his_kinase"/>
</dbReference>
<dbReference type="RefSeq" id="WP_189607979.1">
    <property type="nucleotide sequence ID" value="NZ_BMXR01000003.1"/>
</dbReference>
<dbReference type="AlphaFoldDB" id="A0A918K6D0"/>
<evidence type="ECO:0000313" key="15">
    <source>
        <dbReference type="Proteomes" id="UP000626148"/>
    </source>
</evidence>
<feature type="domain" description="Histidine kinase" evidence="12">
    <location>
        <begin position="246"/>
        <end position="465"/>
    </location>
</feature>
<dbReference type="PANTHER" id="PTHR45436:SF5">
    <property type="entry name" value="SENSOR HISTIDINE KINASE TRCS"/>
    <property type="match status" value="1"/>
</dbReference>
<evidence type="ECO:0000256" key="8">
    <source>
        <dbReference type="ARBA" id="ARBA00022989"/>
    </source>
</evidence>
<evidence type="ECO:0000259" key="12">
    <source>
        <dbReference type="PROSITE" id="PS50109"/>
    </source>
</evidence>
<proteinExistence type="predicted"/>
<gene>
    <name evidence="14" type="ORF">GCM10007392_15640</name>
</gene>
<keyword evidence="8" id="KW-1133">Transmembrane helix</keyword>
<keyword evidence="15" id="KW-1185">Reference proteome</keyword>
<evidence type="ECO:0000256" key="1">
    <source>
        <dbReference type="ARBA" id="ARBA00000085"/>
    </source>
</evidence>
<comment type="subcellular location">
    <subcellularLocation>
        <location evidence="2">Membrane</location>
    </subcellularLocation>
</comment>
<dbReference type="SUPFAM" id="SSF47384">
    <property type="entry name" value="Homodimeric domain of signal transducing histidine kinase"/>
    <property type="match status" value="1"/>
</dbReference>
<dbReference type="Gene3D" id="1.10.287.130">
    <property type="match status" value="1"/>
</dbReference>
<keyword evidence="10" id="KW-0472">Membrane</keyword>
<keyword evidence="9" id="KW-0902">Two-component regulatory system</keyword>
<evidence type="ECO:0000259" key="13">
    <source>
        <dbReference type="PROSITE" id="PS50885"/>
    </source>
</evidence>
<dbReference type="InterPro" id="IPR036890">
    <property type="entry name" value="HATPase_C_sf"/>
</dbReference>
<dbReference type="GO" id="GO:0000155">
    <property type="term" value="F:phosphorelay sensor kinase activity"/>
    <property type="evidence" value="ECO:0007669"/>
    <property type="project" value="InterPro"/>
</dbReference>
<organism evidence="14 15">
    <name type="scientific">Saccharospirillum salsuginis</name>
    <dbReference type="NCBI Taxonomy" id="418750"/>
    <lineage>
        <taxon>Bacteria</taxon>
        <taxon>Pseudomonadati</taxon>
        <taxon>Pseudomonadota</taxon>
        <taxon>Gammaproteobacteria</taxon>
        <taxon>Oceanospirillales</taxon>
        <taxon>Saccharospirillaceae</taxon>
        <taxon>Saccharospirillum</taxon>
    </lineage>
</organism>
<dbReference type="SMART" id="SM00387">
    <property type="entry name" value="HATPase_c"/>
    <property type="match status" value="1"/>
</dbReference>
<dbReference type="SUPFAM" id="SSF158472">
    <property type="entry name" value="HAMP domain-like"/>
    <property type="match status" value="1"/>
</dbReference>
<keyword evidence="7 14" id="KW-0418">Kinase</keyword>
<evidence type="ECO:0000256" key="3">
    <source>
        <dbReference type="ARBA" id="ARBA00012438"/>
    </source>
</evidence>
<dbReference type="InterPro" id="IPR036097">
    <property type="entry name" value="HisK_dim/P_sf"/>
</dbReference>
<evidence type="ECO:0000256" key="5">
    <source>
        <dbReference type="ARBA" id="ARBA00022679"/>
    </source>
</evidence>
<evidence type="ECO:0000256" key="9">
    <source>
        <dbReference type="ARBA" id="ARBA00023012"/>
    </source>
</evidence>
<feature type="domain" description="HAMP" evidence="13">
    <location>
        <begin position="186"/>
        <end position="238"/>
    </location>
</feature>
<name>A0A918K6D0_9GAMM</name>
<dbReference type="PANTHER" id="PTHR45436">
    <property type="entry name" value="SENSOR HISTIDINE KINASE YKOH"/>
    <property type="match status" value="1"/>
</dbReference>
<keyword evidence="4" id="KW-0597">Phosphoprotein</keyword>
<dbReference type="PRINTS" id="PR00344">
    <property type="entry name" value="BCTRLSENSOR"/>
</dbReference>